<dbReference type="NCBIfam" id="NF046078">
    <property type="entry name" value="STM4504_CBY0614"/>
    <property type="match status" value="1"/>
</dbReference>
<evidence type="ECO:0000313" key="3">
    <source>
        <dbReference type="Proteomes" id="UP000255509"/>
    </source>
</evidence>
<dbReference type="EMBL" id="UGXS01000004">
    <property type="protein sequence ID" value="SUH18054.1"/>
    <property type="molecule type" value="Genomic_DNA"/>
</dbReference>
<dbReference type="Pfam" id="PF18863">
    <property type="entry name" value="AbiJ_NTD4"/>
    <property type="match status" value="1"/>
</dbReference>
<name>A0A379WFK8_SALET</name>
<dbReference type="AlphaFoldDB" id="A0A379WFK8"/>
<dbReference type="InterPro" id="IPR049503">
    <property type="entry name" value="AbiJ_NTD4"/>
</dbReference>
<sequence length="318" mass="37881">MHTFRPYSLRHSDLLYEDIPLEIREQIILLIINTLGNCSSFYDMTLYCYHNSHSDEVYRRICKTLRKEYGLFTLYAHSTSYLDEMSNLLLKTDDKRKHIDTIELAFNYIDTYLRTYEVTLGLEPDKAISELNNIFHEHSLKYRYENGRIVRLRRIKRLKNICYYLYSPGEYGFVEYDLMEAYNRLILNDFACVVRECHAAFRSVILRIHERKGIVYHEQDSLNTLMANLMARGVISAEYVHKFHFLSDVLESEIFLPMAQEKSHHHYAMMLRISEELACSIYYLTERSIFFLTQRLKKTVSRHNNDRAVVQSDCIIVI</sequence>
<gene>
    <name evidence="2" type="primary">SBOV45891</name>
    <name evidence="2" type="ORF">NCTC8258_05871</name>
</gene>
<accession>A0A379WFK8</accession>
<proteinExistence type="predicted"/>
<protein>
    <submittedName>
        <fullName evidence="2">Putative cytoplasmic protein</fullName>
    </submittedName>
</protein>
<evidence type="ECO:0000259" key="1">
    <source>
        <dbReference type="Pfam" id="PF18863"/>
    </source>
</evidence>
<reference evidence="2 3" key="1">
    <citation type="submission" date="2018-06" db="EMBL/GenBank/DDBJ databases">
        <authorList>
            <consortium name="Pathogen Informatics"/>
            <person name="Doyle S."/>
        </authorList>
    </citation>
    <scope>NUCLEOTIDE SEQUENCE [LARGE SCALE GENOMIC DNA]</scope>
    <source>
        <strain evidence="2 3">NCTC8258</strain>
    </source>
</reference>
<dbReference type="Proteomes" id="UP000255509">
    <property type="component" value="Unassembled WGS sequence"/>
</dbReference>
<organism evidence="2 3">
    <name type="scientific">Salmonella enterica I</name>
    <dbReference type="NCBI Taxonomy" id="59201"/>
    <lineage>
        <taxon>Bacteria</taxon>
        <taxon>Pseudomonadati</taxon>
        <taxon>Pseudomonadota</taxon>
        <taxon>Gammaproteobacteria</taxon>
        <taxon>Enterobacterales</taxon>
        <taxon>Enterobacteriaceae</taxon>
        <taxon>Salmonella</taxon>
    </lineage>
</organism>
<feature type="domain" description="HEPN AbiJ-N-terminal" evidence="1">
    <location>
        <begin position="7"/>
        <end position="165"/>
    </location>
</feature>
<evidence type="ECO:0000313" key="2">
    <source>
        <dbReference type="EMBL" id="SUH18054.1"/>
    </source>
</evidence>